<feature type="region of interest" description="Disordered" evidence="5">
    <location>
        <begin position="343"/>
        <end position="377"/>
    </location>
</feature>
<dbReference type="InterPro" id="IPR015943">
    <property type="entry name" value="WD40/YVTN_repeat-like_dom_sf"/>
</dbReference>
<feature type="compositionally biased region" description="Low complexity" evidence="5">
    <location>
        <begin position="1430"/>
        <end position="1453"/>
    </location>
</feature>
<dbReference type="PROSITE" id="PS50294">
    <property type="entry name" value="WD_REPEATS_REGION"/>
    <property type="match status" value="2"/>
</dbReference>
<dbReference type="HOGENOM" id="CLU_002197_1_0_1"/>
<keyword evidence="7" id="KW-1185">Reference proteome</keyword>
<dbReference type="FunCoup" id="A0A0C2WE59">
    <property type="interactions" value="615"/>
</dbReference>
<feature type="region of interest" description="Disordered" evidence="5">
    <location>
        <begin position="45"/>
        <end position="66"/>
    </location>
</feature>
<sequence length="1530" mass="164134">MTITSRKRVSYVLQPPTYPVPSLSLPSPSTSLERLGRARPLLVRLATSSSSSSKSDQGGRTLPHPRHRLGVSCLALDTSTILDGNTSPEGILYSGGRDGMVVSWDLKLNMRKRTKRRATDSQCDGDGGGSARARNRWEYITGWADELCMSDEEEASASISQAVDGGGNSVSGDVLGDATLPATIRRKRIIERLALTPYENQWELDVEYADSPNSPSTSSPSGTTFRQCTQTHEDWVNDLLLCNYNQTAVSASSDGTVKAWNPHSSPSSSSPSLGEPSIIGLHADYVRCITHSREQRWVASGSFDRTIKLWDLSMSASTRGKLDPLMTLSLPDNHHYSVSPLATAAAATSATHPHTASHSHPQSQSHSNSNNNSSSNTKSSIYALATDPFGHIIASGSPERVVRLWDPRAGKRTGKLVGHTDNIRAILVSEDCRYLLTGSADASIKLWSLVSQRCLHTFTHHTDSVWSLHSTHPSLLNFYSGDKSGMVCKLDVEAWCESVSDGECVLVCRDGGGESAHGVEGGGGITKIVSLDDHFIWTASGRSNINRWRVPIPKGVRAAKYRKEKDTASIIGSITSQSHPSPRPSRPSSISFEVPDLDPASPSHGDQHGKPSSNPTTTHFGIPTDSLIKLTSPNDPFFPSYHLSNSHRPGSRLGGPASSILNGRVGGILGKTGGRMGRVGGGGAGGEARHGIGGGVVSGHPHHLDTADVATLYSAASFLSIPRALTMAGIGPLNRTMFPGQNHDPQSGRSPGEESERGEEREPPTLFATHSFSSLKPPSSYLPTVTTTRDLQDSHENEYGTRDLQIRSDLSDLHHDPHDPCSDMHDILADLPILASHAVPYSKDPDHIIQGDTGLVRALILNDRMHVLTVDTNWEIAVWDIVRGVCVGKFEGGGNGNGSHEKGEEDEKSNGKNGSGKDEGKDGGKENKDAKNAKSPREALEAVRERVEGHGIAPKWASVDTRTGVLVVNLNERCFEAEVYADEVGYGSEDGGSEEVKINLGKWVLRNLFIGFLREERRIRKDQLQSTTTTTTTASAAASAPKNVPSPTTESGSNHQTRSTTVVICSPTIIPALPPSVSLLLDAFEPPIMTPLIPLIPIQPQADDADDDLPTVILTPKRSRSRPRIRALSSSKGSIGGGGGRGRAQINVNVDVGPPGTPVASTTTMEQLSTPKKKMSGGTPVDDFSGWSGPFTNTNTINTGNVTTNTSAVTPSTPEGVRPTTPNTGLMNKLRSFGGKISATRRPITSDAVPALPSATMPTASTATTTTLVSTPTTATGGTDNRKNSSEDHKDHEKTAIQHILSGPLSPPPSTEAPNAAFPPNTLVMISEESSPHHLNVYRGTVGNTHSDVKVLEQVIPAWLLAYLLQNKISSQSQPTKISFVLLPWASKDPGEEKLPELLNTAQSKLTASKYLRVRKLVNHVHEKLDKVVSGRLSPGKSSSSSSPTSLVFAPTKTTTPSVTTNIALASSDEHPNSTKSKPKAEDVYEILCNDVLLPLDMTLAAVRQYVWKSSSELTMWYRLRDAAKRKVHQ</sequence>
<dbReference type="InterPro" id="IPR001680">
    <property type="entry name" value="WD40_rpt"/>
</dbReference>
<gene>
    <name evidence="6" type="ORF">M378DRAFT_169053</name>
</gene>
<reference evidence="6 7" key="1">
    <citation type="submission" date="2014-04" db="EMBL/GenBank/DDBJ databases">
        <title>Evolutionary Origins and Diversification of the Mycorrhizal Mutualists.</title>
        <authorList>
            <consortium name="DOE Joint Genome Institute"/>
            <consortium name="Mycorrhizal Genomics Consortium"/>
            <person name="Kohler A."/>
            <person name="Kuo A."/>
            <person name="Nagy L.G."/>
            <person name="Floudas D."/>
            <person name="Copeland A."/>
            <person name="Barry K.W."/>
            <person name="Cichocki N."/>
            <person name="Veneault-Fourrey C."/>
            <person name="LaButti K."/>
            <person name="Lindquist E.A."/>
            <person name="Lipzen A."/>
            <person name="Lundell T."/>
            <person name="Morin E."/>
            <person name="Murat C."/>
            <person name="Riley R."/>
            <person name="Ohm R."/>
            <person name="Sun H."/>
            <person name="Tunlid A."/>
            <person name="Henrissat B."/>
            <person name="Grigoriev I.V."/>
            <person name="Hibbett D.S."/>
            <person name="Martin F."/>
        </authorList>
    </citation>
    <scope>NUCLEOTIDE SEQUENCE [LARGE SCALE GENOMIC DNA]</scope>
    <source>
        <strain evidence="6 7">Koide BX008</strain>
    </source>
</reference>
<dbReference type="PANTHER" id="PTHR19862:SF14">
    <property type="entry name" value="WD REPEAT-CONTAINING PROTEIN 48"/>
    <property type="match status" value="1"/>
</dbReference>
<dbReference type="Pfam" id="PF11816">
    <property type="entry name" value="DUF3337"/>
    <property type="match status" value="1"/>
</dbReference>
<accession>A0A0C2WE59</accession>
<feature type="repeat" description="WD" evidence="4">
    <location>
        <begin position="416"/>
        <end position="457"/>
    </location>
</feature>
<keyword evidence="3" id="KW-0677">Repeat</keyword>
<dbReference type="PROSITE" id="PS50082">
    <property type="entry name" value="WD_REPEATS_2"/>
    <property type="match status" value="4"/>
</dbReference>
<feature type="region of interest" description="Disordered" evidence="5">
    <location>
        <begin position="1429"/>
        <end position="1453"/>
    </location>
</feature>
<dbReference type="SUPFAM" id="SSF50978">
    <property type="entry name" value="WD40 repeat-like"/>
    <property type="match status" value="1"/>
</dbReference>
<dbReference type="EMBL" id="KN818312">
    <property type="protein sequence ID" value="KIL59657.1"/>
    <property type="molecule type" value="Genomic_DNA"/>
</dbReference>
<dbReference type="OrthoDB" id="2421129at2759"/>
<dbReference type="STRING" id="946122.A0A0C2WE59"/>
<dbReference type="InterPro" id="IPR019775">
    <property type="entry name" value="WD40_repeat_CS"/>
</dbReference>
<proteinExistence type="inferred from homology"/>
<feature type="compositionally biased region" description="Low complexity" evidence="5">
    <location>
        <begin position="1192"/>
        <end position="1206"/>
    </location>
</feature>
<dbReference type="InterPro" id="IPR051246">
    <property type="entry name" value="WDR48"/>
</dbReference>
<feature type="compositionally biased region" description="Basic and acidic residues" evidence="5">
    <location>
        <begin position="1280"/>
        <end position="1293"/>
    </location>
</feature>
<dbReference type="PRINTS" id="PR00320">
    <property type="entry name" value="GPROTEINBRPT"/>
</dbReference>
<comment type="similarity">
    <text evidence="1">Belongs to the WD repeat WDR48 family.</text>
</comment>
<feature type="region of interest" description="Disordered" evidence="5">
    <location>
        <begin position="568"/>
        <end position="626"/>
    </location>
</feature>
<feature type="region of interest" description="Disordered" evidence="5">
    <location>
        <begin position="1023"/>
        <end position="1059"/>
    </location>
</feature>
<feature type="region of interest" description="Disordered" evidence="5">
    <location>
        <begin position="1249"/>
        <end position="1293"/>
    </location>
</feature>
<feature type="region of interest" description="Disordered" evidence="5">
    <location>
        <begin position="735"/>
        <end position="797"/>
    </location>
</feature>
<evidence type="ECO:0000256" key="4">
    <source>
        <dbReference type="PROSITE-ProRule" id="PRU00221"/>
    </source>
</evidence>
<feature type="compositionally biased region" description="Polar residues" evidence="5">
    <location>
        <begin position="1045"/>
        <end position="1059"/>
    </location>
</feature>
<dbReference type="GO" id="GO:0043130">
    <property type="term" value="F:ubiquitin binding"/>
    <property type="evidence" value="ECO:0007669"/>
    <property type="project" value="TreeGrafter"/>
</dbReference>
<feature type="compositionally biased region" description="Low complexity" evidence="5">
    <location>
        <begin position="576"/>
        <end position="591"/>
    </location>
</feature>
<feature type="repeat" description="WD" evidence="4">
    <location>
        <begin position="279"/>
        <end position="320"/>
    </location>
</feature>
<feature type="repeat" description="WD" evidence="4">
    <location>
        <begin position="374"/>
        <end position="415"/>
    </location>
</feature>
<protein>
    <submittedName>
        <fullName evidence="6">Uncharacterized protein</fullName>
    </submittedName>
</protein>
<feature type="region of interest" description="Disordered" evidence="5">
    <location>
        <begin position="893"/>
        <end position="942"/>
    </location>
</feature>
<dbReference type="Pfam" id="PF00400">
    <property type="entry name" value="WD40"/>
    <property type="match status" value="5"/>
</dbReference>
<feature type="region of interest" description="Disordered" evidence="5">
    <location>
        <begin position="1118"/>
        <end position="1228"/>
    </location>
</feature>
<evidence type="ECO:0000256" key="1">
    <source>
        <dbReference type="ARBA" id="ARBA00006917"/>
    </source>
</evidence>
<feature type="compositionally biased region" description="Low complexity" evidence="5">
    <location>
        <begin position="1250"/>
        <end position="1279"/>
    </location>
</feature>
<feature type="compositionally biased region" description="Polar residues" evidence="5">
    <location>
        <begin position="1159"/>
        <end position="1170"/>
    </location>
</feature>
<dbReference type="PANTHER" id="PTHR19862">
    <property type="entry name" value="WD REPEAT-CONTAINING PROTEIN 48"/>
    <property type="match status" value="1"/>
</dbReference>
<feature type="compositionally biased region" description="Basic and acidic residues" evidence="5">
    <location>
        <begin position="751"/>
        <end position="763"/>
    </location>
</feature>
<evidence type="ECO:0000313" key="6">
    <source>
        <dbReference type="EMBL" id="KIL59657.1"/>
    </source>
</evidence>
<feature type="compositionally biased region" description="Low complexity" evidence="5">
    <location>
        <begin position="1026"/>
        <end position="1040"/>
    </location>
</feature>
<evidence type="ECO:0000313" key="7">
    <source>
        <dbReference type="Proteomes" id="UP000054549"/>
    </source>
</evidence>
<dbReference type="PROSITE" id="PS00678">
    <property type="entry name" value="WD_REPEATS_1"/>
    <property type="match status" value="1"/>
</dbReference>
<feature type="region of interest" description="Disordered" evidence="5">
    <location>
        <begin position="255"/>
        <end position="275"/>
    </location>
</feature>
<evidence type="ECO:0000256" key="5">
    <source>
        <dbReference type="SAM" id="MobiDB-lite"/>
    </source>
</evidence>
<evidence type="ECO:0000256" key="2">
    <source>
        <dbReference type="ARBA" id="ARBA00022574"/>
    </source>
</evidence>
<dbReference type="SMART" id="SM00320">
    <property type="entry name" value="WD40"/>
    <property type="match status" value="8"/>
</dbReference>
<feature type="repeat" description="WD" evidence="4">
    <location>
        <begin position="229"/>
        <end position="270"/>
    </location>
</feature>
<feature type="compositionally biased region" description="Polar residues" evidence="5">
    <location>
        <begin position="610"/>
        <end position="619"/>
    </location>
</feature>
<dbReference type="GO" id="GO:0000724">
    <property type="term" value="P:double-strand break repair via homologous recombination"/>
    <property type="evidence" value="ECO:0007669"/>
    <property type="project" value="TreeGrafter"/>
</dbReference>
<feature type="compositionally biased region" description="Basic and acidic residues" evidence="5">
    <location>
        <begin position="899"/>
        <end position="942"/>
    </location>
</feature>
<dbReference type="Proteomes" id="UP000054549">
    <property type="component" value="Unassembled WGS sequence"/>
</dbReference>
<organism evidence="6 7">
    <name type="scientific">Amanita muscaria (strain Koide BX008)</name>
    <dbReference type="NCBI Taxonomy" id="946122"/>
    <lineage>
        <taxon>Eukaryota</taxon>
        <taxon>Fungi</taxon>
        <taxon>Dikarya</taxon>
        <taxon>Basidiomycota</taxon>
        <taxon>Agaricomycotina</taxon>
        <taxon>Agaricomycetes</taxon>
        <taxon>Agaricomycetidae</taxon>
        <taxon>Agaricales</taxon>
        <taxon>Pluteineae</taxon>
        <taxon>Amanitaceae</taxon>
        <taxon>Amanita</taxon>
    </lineage>
</organism>
<dbReference type="Gene3D" id="2.130.10.10">
    <property type="entry name" value="YVTN repeat-like/Quinoprotein amine dehydrogenase"/>
    <property type="match status" value="2"/>
</dbReference>
<name>A0A0C2WE59_AMAMK</name>
<evidence type="ECO:0000256" key="3">
    <source>
        <dbReference type="ARBA" id="ARBA00022737"/>
    </source>
</evidence>
<keyword evidence="2 4" id="KW-0853">WD repeat</keyword>
<feature type="compositionally biased region" description="Polar residues" evidence="5">
    <location>
        <begin position="768"/>
        <end position="789"/>
    </location>
</feature>
<dbReference type="InterPro" id="IPR036322">
    <property type="entry name" value="WD40_repeat_dom_sf"/>
</dbReference>
<dbReference type="InParanoid" id="A0A0C2WE59"/>
<dbReference type="InterPro" id="IPR021772">
    <property type="entry name" value="WDR48/Bun107"/>
</dbReference>
<dbReference type="InterPro" id="IPR020472">
    <property type="entry name" value="WD40_PAC1"/>
</dbReference>